<comment type="caution">
    <text evidence="1">The sequence shown here is derived from an EMBL/GenBank/DDBJ whole genome shotgun (WGS) entry which is preliminary data.</text>
</comment>
<accession>A0A9D9HEB9</accession>
<reference evidence="1" key="2">
    <citation type="journal article" date="2021" name="PeerJ">
        <title>Extensive microbial diversity within the chicken gut microbiome revealed by metagenomics and culture.</title>
        <authorList>
            <person name="Gilroy R."/>
            <person name="Ravi A."/>
            <person name="Getino M."/>
            <person name="Pursley I."/>
            <person name="Horton D.L."/>
            <person name="Alikhan N.F."/>
            <person name="Baker D."/>
            <person name="Gharbi K."/>
            <person name="Hall N."/>
            <person name="Watson M."/>
            <person name="Adriaenssens E.M."/>
            <person name="Foster-Nyarko E."/>
            <person name="Jarju S."/>
            <person name="Secka A."/>
            <person name="Antonio M."/>
            <person name="Oren A."/>
            <person name="Chaudhuri R.R."/>
            <person name="La Ragione R."/>
            <person name="Hildebrand F."/>
            <person name="Pallen M.J."/>
        </authorList>
    </citation>
    <scope>NUCLEOTIDE SEQUENCE</scope>
    <source>
        <strain evidence="1">20514</strain>
    </source>
</reference>
<dbReference type="Proteomes" id="UP000810252">
    <property type="component" value="Unassembled WGS sequence"/>
</dbReference>
<proteinExistence type="predicted"/>
<sequence length="108" mass="12028">MMKGGGLMKGTLLAETAKVRGMYIDAIKDAVSGAGNTVICADTPFYDGESCGIHRYRSLRKERDDVFVLYDVVYNSGDTDMDGPYEDELECLSFDELYEIANELKVLH</sequence>
<evidence type="ECO:0000313" key="1">
    <source>
        <dbReference type="EMBL" id="MBO8447674.1"/>
    </source>
</evidence>
<evidence type="ECO:0000313" key="2">
    <source>
        <dbReference type="Proteomes" id="UP000810252"/>
    </source>
</evidence>
<reference evidence="1" key="1">
    <citation type="submission" date="2020-10" db="EMBL/GenBank/DDBJ databases">
        <authorList>
            <person name="Gilroy R."/>
        </authorList>
    </citation>
    <scope>NUCLEOTIDE SEQUENCE</scope>
    <source>
        <strain evidence="1">20514</strain>
    </source>
</reference>
<gene>
    <name evidence="1" type="ORF">IAC29_00190</name>
</gene>
<dbReference type="EMBL" id="JADIMQ010000003">
    <property type="protein sequence ID" value="MBO8447674.1"/>
    <property type="molecule type" value="Genomic_DNA"/>
</dbReference>
<organism evidence="1 2">
    <name type="scientific">Candidatus Cryptobacteroides merdigallinarum</name>
    <dbReference type="NCBI Taxonomy" id="2840770"/>
    <lineage>
        <taxon>Bacteria</taxon>
        <taxon>Pseudomonadati</taxon>
        <taxon>Bacteroidota</taxon>
        <taxon>Bacteroidia</taxon>
        <taxon>Bacteroidales</taxon>
        <taxon>Candidatus Cryptobacteroides</taxon>
    </lineage>
</organism>
<dbReference type="AlphaFoldDB" id="A0A9D9HEB9"/>
<protein>
    <submittedName>
        <fullName evidence="1">Uncharacterized protein</fullName>
    </submittedName>
</protein>
<name>A0A9D9HEB9_9BACT</name>